<proteinExistence type="predicted"/>
<feature type="non-terminal residue" evidence="1">
    <location>
        <position position="76"/>
    </location>
</feature>
<feature type="non-terminal residue" evidence="1">
    <location>
        <position position="1"/>
    </location>
</feature>
<sequence length="76" mass="8914">EEALGEGSKQLSWIWSMSGTGFNEIKESNISLCVEWCKARARAHRWQEECMLLEEEMRQVVAFFDWEVDLWKNCGA</sequence>
<evidence type="ECO:0000313" key="1">
    <source>
        <dbReference type="EMBL" id="TFK16440.1"/>
    </source>
</evidence>
<organism evidence="1 2">
    <name type="scientific">Coprinopsis marcescibilis</name>
    <name type="common">Agaric fungus</name>
    <name type="synonym">Psathyrella marcescibilis</name>
    <dbReference type="NCBI Taxonomy" id="230819"/>
    <lineage>
        <taxon>Eukaryota</taxon>
        <taxon>Fungi</taxon>
        <taxon>Dikarya</taxon>
        <taxon>Basidiomycota</taxon>
        <taxon>Agaricomycotina</taxon>
        <taxon>Agaricomycetes</taxon>
        <taxon>Agaricomycetidae</taxon>
        <taxon>Agaricales</taxon>
        <taxon>Agaricineae</taxon>
        <taxon>Psathyrellaceae</taxon>
        <taxon>Coprinopsis</taxon>
    </lineage>
</organism>
<keyword evidence="2" id="KW-1185">Reference proteome</keyword>
<accession>A0A5C3K8Q4</accession>
<evidence type="ECO:0000313" key="2">
    <source>
        <dbReference type="Proteomes" id="UP000307440"/>
    </source>
</evidence>
<reference evidence="1 2" key="1">
    <citation type="journal article" date="2019" name="Nat. Ecol. Evol.">
        <title>Megaphylogeny resolves global patterns of mushroom evolution.</title>
        <authorList>
            <person name="Varga T."/>
            <person name="Krizsan K."/>
            <person name="Foldi C."/>
            <person name="Dima B."/>
            <person name="Sanchez-Garcia M."/>
            <person name="Sanchez-Ramirez S."/>
            <person name="Szollosi G.J."/>
            <person name="Szarkandi J.G."/>
            <person name="Papp V."/>
            <person name="Albert L."/>
            <person name="Andreopoulos W."/>
            <person name="Angelini C."/>
            <person name="Antonin V."/>
            <person name="Barry K.W."/>
            <person name="Bougher N.L."/>
            <person name="Buchanan P."/>
            <person name="Buyck B."/>
            <person name="Bense V."/>
            <person name="Catcheside P."/>
            <person name="Chovatia M."/>
            <person name="Cooper J."/>
            <person name="Damon W."/>
            <person name="Desjardin D."/>
            <person name="Finy P."/>
            <person name="Geml J."/>
            <person name="Haridas S."/>
            <person name="Hughes K."/>
            <person name="Justo A."/>
            <person name="Karasinski D."/>
            <person name="Kautmanova I."/>
            <person name="Kiss B."/>
            <person name="Kocsube S."/>
            <person name="Kotiranta H."/>
            <person name="LaButti K.M."/>
            <person name="Lechner B.E."/>
            <person name="Liimatainen K."/>
            <person name="Lipzen A."/>
            <person name="Lukacs Z."/>
            <person name="Mihaltcheva S."/>
            <person name="Morgado L.N."/>
            <person name="Niskanen T."/>
            <person name="Noordeloos M.E."/>
            <person name="Ohm R.A."/>
            <person name="Ortiz-Santana B."/>
            <person name="Ovrebo C."/>
            <person name="Racz N."/>
            <person name="Riley R."/>
            <person name="Savchenko A."/>
            <person name="Shiryaev A."/>
            <person name="Soop K."/>
            <person name="Spirin V."/>
            <person name="Szebenyi C."/>
            <person name="Tomsovsky M."/>
            <person name="Tulloss R.E."/>
            <person name="Uehling J."/>
            <person name="Grigoriev I.V."/>
            <person name="Vagvolgyi C."/>
            <person name="Papp T."/>
            <person name="Martin F.M."/>
            <person name="Miettinen O."/>
            <person name="Hibbett D.S."/>
            <person name="Nagy L.G."/>
        </authorList>
    </citation>
    <scope>NUCLEOTIDE SEQUENCE [LARGE SCALE GENOMIC DNA]</scope>
    <source>
        <strain evidence="1 2">CBS 121175</strain>
    </source>
</reference>
<gene>
    <name evidence="1" type="ORF">FA15DRAFT_553026</name>
</gene>
<dbReference type="STRING" id="230819.A0A5C3K8Q4"/>
<dbReference type="OrthoDB" id="3263473at2759"/>
<dbReference type="Proteomes" id="UP000307440">
    <property type="component" value="Unassembled WGS sequence"/>
</dbReference>
<dbReference type="AlphaFoldDB" id="A0A5C3K8Q4"/>
<name>A0A5C3K8Q4_COPMA</name>
<dbReference type="EMBL" id="ML210809">
    <property type="protein sequence ID" value="TFK16440.1"/>
    <property type="molecule type" value="Genomic_DNA"/>
</dbReference>
<protein>
    <submittedName>
        <fullName evidence="1">Uncharacterized protein</fullName>
    </submittedName>
</protein>